<name>A0A1N7P7X8_9BACT</name>
<evidence type="ECO:0000259" key="1">
    <source>
        <dbReference type="Pfam" id="PF13468"/>
    </source>
</evidence>
<evidence type="ECO:0000313" key="3">
    <source>
        <dbReference type="Proteomes" id="UP000186917"/>
    </source>
</evidence>
<sequence>MKQDRRLILLLGGIVLVVSPGAAYEKAGVQKYVVAGIDHLPVVVRNLDSATAFYRKLGFALKPGRWHQNGIRNQHIKFKNGIELELITASQPIDTLTTEYCQSLQEGEGPVFFGLYTPDIAVVARRLDRRWKYERESGAITFPASDLLHPLFLGTRNSSPTDKPEHFSHLNTANSLIGLWLATDNTASYVHLFQHLGIVIRPGKVHTPFVNGTASIATLKEGEVVLLPASFQTVPHHIVIGATVRVSNMDSVKAVLCKGGLQVPALIKGEGGAVSLFLSPELTHGIWLEFRKDR</sequence>
<dbReference type="InterPro" id="IPR025870">
    <property type="entry name" value="Glyoxalase-like_dom"/>
</dbReference>
<dbReference type="RefSeq" id="WP_076379063.1">
    <property type="nucleotide sequence ID" value="NZ_AP017422.1"/>
</dbReference>
<evidence type="ECO:0000313" key="2">
    <source>
        <dbReference type="EMBL" id="SIT06712.1"/>
    </source>
</evidence>
<dbReference type="InterPro" id="IPR029068">
    <property type="entry name" value="Glyas_Bleomycin-R_OHBP_Dase"/>
</dbReference>
<gene>
    <name evidence="2" type="ORF">SAMN05421788_103273</name>
</gene>
<proteinExistence type="predicted"/>
<keyword evidence="3" id="KW-1185">Reference proteome</keyword>
<dbReference type="OrthoDB" id="648094at2"/>
<dbReference type="SUPFAM" id="SSF54593">
    <property type="entry name" value="Glyoxalase/Bleomycin resistance protein/Dihydroxybiphenyl dioxygenase"/>
    <property type="match status" value="1"/>
</dbReference>
<dbReference type="Pfam" id="PF13468">
    <property type="entry name" value="Glyoxalase_3"/>
    <property type="match status" value="1"/>
</dbReference>
<dbReference type="Proteomes" id="UP000186917">
    <property type="component" value="Unassembled WGS sequence"/>
</dbReference>
<dbReference type="Gene3D" id="3.10.180.10">
    <property type="entry name" value="2,3-Dihydroxybiphenyl 1,2-Dioxygenase, domain 1"/>
    <property type="match status" value="1"/>
</dbReference>
<protein>
    <submittedName>
        <fullName evidence="2">Glyoxalase-like domain-containing protein</fullName>
    </submittedName>
</protein>
<feature type="domain" description="Glyoxalase-like" evidence="1">
    <location>
        <begin position="37"/>
        <end position="131"/>
    </location>
</feature>
<dbReference type="AlphaFoldDB" id="A0A1N7P7X8"/>
<accession>A0A1N7P7X8</accession>
<organism evidence="2 3">
    <name type="scientific">Filimonas lacunae</name>
    <dbReference type="NCBI Taxonomy" id="477680"/>
    <lineage>
        <taxon>Bacteria</taxon>
        <taxon>Pseudomonadati</taxon>
        <taxon>Bacteroidota</taxon>
        <taxon>Chitinophagia</taxon>
        <taxon>Chitinophagales</taxon>
        <taxon>Chitinophagaceae</taxon>
        <taxon>Filimonas</taxon>
    </lineage>
</organism>
<dbReference type="EMBL" id="FTOR01000003">
    <property type="protein sequence ID" value="SIT06712.1"/>
    <property type="molecule type" value="Genomic_DNA"/>
</dbReference>
<reference evidence="3" key="1">
    <citation type="submission" date="2017-01" db="EMBL/GenBank/DDBJ databases">
        <authorList>
            <person name="Varghese N."/>
            <person name="Submissions S."/>
        </authorList>
    </citation>
    <scope>NUCLEOTIDE SEQUENCE [LARGE SCALE GENOMIC DNA]</scope>
    <source>
        <strain evidence="3">DSM 21054</strain>
    </source>
</reference>